<dbReference type="CDD" id="cd21133">
    <property type="entry name" value="EVE"/>
    <property type="match status" value="1"/>
</dbReference>
<dbReference type="InterPro" id="IPR047197">
    <property type="entry name" value="THYN1-like_EVE"/>
</dbReference>
<organism evidence="2 3">
    <name type="scientific">Marinibaculum pumilum</name>
    <dbReference type="NCBI Taxonomy" id="1766165"/>
    <lineage>
        <taxon>Bacteria</taxon>
        <taxon>Pseudomonadati</taxon>
        <taxon>Pseudomonadota</taxon>
        <taxon>Alphaproteobacteria</taxon>
        <taxon>Rhodospirillales</taxon>
        <taxon>Rhodospirillaceae</taxon>
        <taxon>Marinibaculum</taxon>
    </lineage>
</organism>
<comment type="caution">
    <text evidence="2">The sequence shown here is derived from an EMBL/GenBank/DDBJ whole genome shotgun (WGS) entry which is preliminary data.</text>
</comment>
<sequence>MQYWLVKTEPGTWSWDDQVKAGSTHWDGVRNHQAANNMRAMKKGDRCFFYHSVSEKQVVGIVKVSRTFYPDPADDSGKFGMVDVTAVRPMKTPVTLAQIKAEPGLSEMVLVKNSRLSVQPVTAEEWTQVCAMGGVPKG</sequence>
<dbReference type="Gene3D" id="3.10.590.10">
    <property type="entry name" value="ph1033 like domains"/>
    <property type="match status" value="1"/>
</dbReference>
<dbReference type="PANTHER" id="PTHR14087">
    <property type="entry name" value="THYMOCYTE NUCLEAR PROTEIN 1"/>
    <property type="match status" value="1"/>
</dbReference>
<name>A0ABV7KY28_9PROT</name>
<dbReference type="Proteomes" id="UP001595528">
    <property type="component" value="Unassembled WGS sequence"/>
</dbReference>
<dbReference type="InterPro" id="IPR015947">
    <property type="entry name" value="PUA-like_sf"/>
</dbReference>
<dbReference type="PANTHER" id="PTHR14087:SF8">
    <property type="entry name" value="OS03G0676100 PROTEIN"/>
    <property type="match status" value="1"/>
</dbReference>
<reference evidence="3" key="1">
    <citation type="journal article" date="2019" name="Int. J. Syst. Evol. Microbiol.">
        <title>The Global Catalogue of Microorganisms (GCM) 10K type strain sequencing project: providing services to taxonomists for standard genome sequencing and annotation.</title>
        <authorList>
            <consortium name="The Broad Institute Genomics Platform"/>
            <consortium name="The Broad Institute Genome Sequencing Center for Infectious Disease"/>
            <person name="Wu L."/>
            <person name="Ma J."/>
        </authorList>
    </citation>
    <scope>NUCLEOTIDE SEQUENCE [LARGE SCALE GENOMIC DNA]</scope>
    <source>
        <strain evidence="3">KCTC 42964</strain>
    </source>
</reference>
<evidence type="ECO:0000313" key="2">
    <source>
        <dbReference type="EMBL" id="MFC3227224.1"/>
    </source>
</evidence>
<proteinExistence type="predicted"/>
<dbReference type="RefSeq" id="WP_379899385.1">
    <property type="nucleotide sequence ID" value="NZ_JBHRTR010000020.1"/>
</dbReference>
<evidence type="ECO:0000313" key="3">
    <source>
        <dbReference type="Proteomes" id="UP001595528"/>
    </source>
</evidence>
<dbReference type="Pfam" id="PF01878">
    <property type="entry name" value="EVE"/>
    <property type="match status" value="1"/>
</dbReference>
<feature type="domain" description="EVE" evidence="1">
    <location>
        <begin position="2"/>
        <end position="132"/>
    </location>
</feature>
<dbReference type="InterPro" id="IPR052181">
    <property type="entry name" value="5hmC_binding"/>
</dbReference>
<gene>
    <name evidence="2" type="ORF">ACFOGJ_08295</name>
</gene>
<dbReference type="EMBL" id="JBHRTR010000020">
    <property type="protein sequence ID" value="MFC3227224.1"/>
    <property type="molecule type" value="Genomic_DNA"/>
</dbReference>
<accession>A0ABV7KY28</accession>
<dbReference type="SUPFAM" id="SSF88697">
    <property type="entry name" value="PUA domain-like"/>
    <property type="match status" value="1"/>
</dbReference>
<keyword evidence="3" id="KW-1185">Reference proteome</keyword>
<evidence type="ECO:0000259" key="1">
    <source>
        <dbReference type="Pfam" id="PF01878"/>
    </source>
</evidence>
<protein>
    <submittedName>
        <fullName evidence="2">EVE domain-containing protein</fullName>
    </submittedName>
</protein>
<dbReference type="InterPro" id="IPR002740">
    <property type="entry name" value="EVE_domain"/>
</dbReference>